<reference evidence="2 3" key="1">
    <citation type="submission" date="2020-02" db="EMBL/GenBank/DDBJ databases">
        <title>Nitrogenibacter mangrovi gen. nov., sp. nov. isolated from mangrove sediment, a denitrifying betaproteobacterium.</title>
        <authorList>
            <person name="Liao H."/>
            <person name="Tian Y."/>
        </authorList>
    </citation>
    <scope>NUCLEOTIDE SEQUENCE [LARGE SCALE GENOMIC DNA]</scope>
    <source>
        <strain evidence="2 3">M9-3-2</strain>
    </source>
</reference>
<dbReference type="EMBL" id="CP048836">
    <property type="protein sequence ID" value="QID17504.1"/>
    <property type="molecule type" value="Genomic_DNA"/>
</dbReference>
<protein>
    <submittedName>
        <fullName evidence="2">Uncharacterized protein</fullName>
    </submittedName>
</protein>
<gene>
    <name evidence="2" type="ORF">G3580_07520</name>
</gene>
<dbReference type="RefSeq" id="WP_173764669.1">
    <property type="nucleotide sequence ID" value="NZ_CP048836.1"/>
</dbReference>
<dbReference type="AlphaFoldDB" id="A0A6C1B5I9"/>
<proteinExistence type="predicted"/>
<feature type="region of interest" description="Disordered" evidence="1">
    <location>
        <begin position="395"/>
        <end position="461"/>
    </location>
</feature>
<keyword evidence="3" id="KW-1185">Reference proteome</keyword>
<sequence>MRTRTDPPNLQERHHFKALLAENPNHFGHLRHSSNAAVCPIVEDDAYERLVDVGHHGTDDRLVAVVQLSQACGYDSGIDGHGSTEFVRFYLSCDQGNSWHDYGVASFQAYNIARVQPLAPLSFAASVALPHGLRDLGGPIRLRAILSWQLCPPPEQSEWRPVWGAVMDQDILGERRPVPAIDPIDDTAGESTAAFSPDTGYPTGARRAHAYRDAITRHQTEVSAEAFTRLLTDAPPPDDDTPEPHPALQLVTVALDPNTPDAVVAIARFDSPAELTAWHRTHGCYASFWLSDDEGREIRYLGTAAFSVVSDDAANAPLIARLPVDLLPYRRPAAAGTTILELTAERADMRPLSARPPTPAGPPGHQVRARVFLPRHRRRHVASWRSLAAFRSATSIPTRAPHNRTPGSPPAAFPPTNWGARVPSAASSASRARPWRPASATASRCAPVMAGRPKCSSGRSC</sequence>
<evidence type="ECO:0000313" key="3">
    <source>
        <dbReference type="Proteomes" id="UP000501991"/>
    </source>
</evidence>
<dbReference type="KEGG" id="azq:G3580_07520"/>
<name>A0A6C1B5I9_9RHOO</name>
<organism evidence="2 3">
    <name type="scientific">Nitrogeniibacter mangrovi</name>
    <dbReference type="NCBI Taxonomy" id="2016596"/>
    <lineage>
        <taxon>Bacteria</taxon>
        <taxon>Pseudomonadati</taxon>
        <taxon>Pseudomonadota</taxon>
        <taxon>Betaproteobacteria</taxon>
        <taxon>Rhodocyclales</taxon>
        <taxon>Zoogloeaceae</taxon>
        <taxon>Nitrogeniibacter</taxon>
    </lineage>
</organism>
<evidence type="ECO:0000256" key="1">
    <source>
        <dbReference type="SAM" id="MobiDB-lite"/>
    </source>
</evidence>
<accession>A0A6C1B5I9</accession>
<feature type="compositionally biased region" description="Low complexity" evidence="1">
    <location>
        <begin position="420"/>
        <end position="444"/>
    </location>
</feature>
<dbReference type="Proteomes" id="UP000501991">
    <property type="component" value="Chromosome"/>
</dbReference>
<evidence type="ECO:0000313" key="2">
    <source>
        <dbReference type="EMBL" id="QID17504.1"/>
    </source>
</evidence>